<keyword evidence="6" id="KW-0560">Oxidoreductase</keyword>
<evidence type="ECO:0000313" key="11">
    <source>
        <dbReference type="EMBL" id="KAA0151121.1"/>
    </source>
</evidence>
<dbReference type="OrthoDB" id="5126881at2759"/>
<evidence type="ECO:0000313" key="10">
    <source>
        <dbReference type="EMBL" id="CAD8559820.1"/>
    </source>
</evidence>
<accession>A0A5A8DLY0</accession>
<dbReference type="GO" id="GO:0004477">
    <property type="term" value="F:methenyltetrahydrofolate cyclohydrolase activity"/>
    <property type="evidence" value="ECO:0007669"/>
    <property type="project" value="TreeGrafter"/>
</dbReference>
<dbReference type="GO" id="GO:0035999">
    <property type="term" value="P:tetrahydrofolate interconversion"/>
    <property type="evidence" value="ECO:0007669"/>
    <property type="project" value="TreeGrafter"/>
</dbReference>
<sequence length="310" mass="32351">MAASAEQAPAAAAASEAPSTLIIDGKATAATIRAELKERADALMAKVGKAPGLAVILVGARPDSATYVRMKRKACEEVGIADFGVNLPVEASEDEIVAAVRAANEDERVHGILVQLPLPEHVNEMRVLSEISPEKDVDGLHPANVGDLALRGRNPRFVACTPRGCIELLHRNGIEISGKSAVVLGRSNIVGIPAALLLLQENATVTVCHSRTKDIEARIRDADILVAAIGKAHFVQGSWIKPGAVVIDVGINSVDDATKKRGYRLVGDVDYAAAKPVASAITPVPGGVGPMTIAMLLQNTVEAGERALTA</sequence>
<dbReference type="NCBIfam" id="NF010783">
    <property type="entry name" value="PRK14186.1"/>
    <property type="match status" value="1"/>
</dbReference>
<comment type="pathway">
    <text evidence="1">One-carbon metabolism; tetrahydrofolate interconversion.</text>
</comment>
<evidence type="ECO:0000313" key="13">
    <source>
        <dbReference type="EMBL" id="KAA0167250.1"/>
    </source>
</evidence>
<keyword evidence="3" id="KW-0554">One-carbon metabolism</keyword>
<dbReference type="InterPro" id="IPR020631">
    <property type="entry name" value="THF_DH/CycHdrlase_NAD-bd_dom"/>
</dbReference>
<dbReference type="CDD" id="cd01080">
    <property type="entry name" value="NAD_bind_m-THF_DH_Cyclohyd"/>
    <property type="match status" value="1"/>
</dbReference>
<dbReference type="NCBIfam" id="NF008058">
    <property type="entry name" value="PRK10792.1"/>
    <property type="match status" value="1"/>
</dbReference>
<dbReference type="GO" id="GO:0004488">
    <property type="term" value="F:methylenetetrahydrofolate dehydrogenase (NADP+) activity"/>
    <property type="evidence" value="ECO:0007669"/>
    <property type="project" value="InterPro"/>
</dbReference>
<evidence type="ECO:0000313" key="16">
    <source>
        <dbReference type="Proteomes" id="UP000323011"/>
    </source>
</evidence>
<evidence type="ECO:0000259" key="8">
    <source>
        <dbReference type="Pfam" id="PF00763"/>
    </source>
</evidence>
<keyword evidence="7" id="KW-0511">Multifunctional enzyme</keyword>
<dbReference type="FunFam" id="3.40.50.10860:FF:000005">
    <property type="entry name" value="C-1-tetrahydrofolate synthase, cytoplasmic, putative"/>
    <property type="match status" value="1"/>
</dbReference>
<dbReference type="HAMAP" id="MF_01576">
    <property type="entry name" value="THF_DHG_CYH"/>
    <property type="match status" value="1"/>
</dbReference>
<evidence type="ECO:0000256" key="5">
    <source>
        <dbReference type="ARBA" id="ARBA00022857"/>
    </source>
</evidence>
<evidence type="ECO:0000256" key="1">
    <source>
        <dbReference type="ARBA" id="ARBA00004777"/>
    </source>
</evidence>
<evidence type="ECO:0000256" key="4">
    <source>
        <dbReference type="ARBA" id="ARBA00022801"/>
    </source>
</evidence>
<dbReference type="EMBL" id="VLTO01000041">
    <property type="protein sequence ID" value="KAA0172889.1"/>
    <property type="molecule type" value="Genomic_DNA"/>
</dbReference>
<evidence type="ECO:0000256" key="6">
    <source>
        <dbReference type="ARBA" id="ARBA00023002"/>
    </source>
</evidence>
<dbReference type="InterPro" id="IPR020630">
    <property type="entry name" value="THF_DH/CycHdrlase_cat_dom"/>
</dbReference>
<gene>
    <name evidence="10" type="ORF">CROE0942_LOCUS4156</name>
    <name evidence="14" type="ORF">FNF27_05644</name>
    <name evidence="13" type="ORF">FNF28_02900</name>
    <name evidence="11" type="ORF">FNF29_04812</name>
    <name evidence="12" type="ORF">FNF31_02193</name>
</gene>
<dbReference type="Pfam" id="PF02882">
    <property type="entry name" value="THF_DHG_CYH_C"/>
    <property type="match status" value="1"/>
</dbReference>
<keyword evidence="4" id="KW-0378">Hydrolase</keyword>
<proteinExistence type="inferred from homology"/>
<reference evidence="15 16" key="1">
    <citation type="submission" date="2019-07" db="EMBL/GenBank/DDBJ databases">
        <title>Genomes of Cafeteria roenbergensis.</title>
        <authorList>
            <person name="Fischer M.G."/>
            <person name="Hackl T."/>
            <person name="Roman M."/>
        </authorList>
    </citation>
    <scope>NUCLEOTIDE SEQUENCE [LARGE SCALE GENOMIC DNA]</scope>
    <source>
        <strain evidence="11 16">BVI</strain>
        <strain evidence="12 18">Cflag</strain>
        <strain evidence="14 15">E4-10P</strain>
        <strain evidence="13 17">RCC970-E3</strain>
    </source>
</reference>
<dbReference type="GO" id="GO:0005829">
    <property type="term" value="C:cytosol"/>
    <property type="evidence" value="ECO:0007669"/>
    <property type="project" value="TreeGrafter"/>
</dbReference>
<dbReference type="InterPro" id="IPR000672">
    <property type="entry name" value="THF_DH/CycHdrlase"/>
</dbReference>
<dbReference type="SUPFAM" id="SSF53223">
    <property type="entry name" value="Aminoacid dehydrogenase-like, N-terminal domain"/>
    <property type="match status" value="1"/>
</dbReference>
<dbReference type="InterPro" id="IPR036291">
    <property type="entry name" value="NAD(P)-bd_dom_sf"/>
</dbReference>
<dbReference type="PANTHER" id="PTHR48099:SF5">
    <property type="entry name" value="C-1-TETRAHYDROFOLATE SYNTHASE, CYTOPLASMIC"/>
    <property type="match status" value="1"/>
</dbReference>
<dbReference type="EMBL" id="VLTN01000029">
    <property type="protein sequence ID" value="KAA0151121.1"/>
    <property type="molecule type" value="Genomic_DNA"/>
</dbReference>
<evidence type="ECO:0000256" key="7">
    <source>
        <dbReference type="ARBA" id="ARBA00023268"/>
    </source>
</evidence>
<reference evidence="10" key="2">
    <citation type="submission" date="2021-01" db="EMBL/GenBank/DDBJ databases">
        <authorList>
            <person name="Corre E."/>
            <person name="Pelletier E."/>
            <person name="Niang G."/>
            <person name="Scheremetjew M."/>
            <person name="Finn R."/>
            <person name="Kale V."/>
            <person name="Holt S."/>
            <person name="Cochrane G."/>
            <person name="Meng A."/>
            <person name="Brown T."/>
            <person name="Cohen L."/>
        </authorList>
    </citation>
    <scope>NUCLEOTIDE SEQUENCE</scope>
    <source>
        <strain evidence="10">E4-10</strain>
    </source>
</reference>
<dbReference type="FunFam" id="3.40.50.720:FF:000006">
    <property type="entry name" value="Bifunctional protein FolD"/>
    <property type="match status" value="1"/>
</dbReference>
<evidence type="ECO:0000256" key="3">
    <source>
        <dbReference type="ARBA" id="ARBA00022563"/>
    </source>
</evidence>
<dbReference type="OMA" id="VCHILTK"/>
<protein>
    <submittedName>
        <fullName evidence="12">Uncharacterized protein</fullName>
    </submittedName>
</protein>
<dbReference type="AlphaFoldDB" id="A0A5A8DLY0"/>
<dbReference type="SUPFAM" id="SSF51735">
    <property type="entry name" value="NAD(P)-binding Rossmann-fold domains"/>
    <property type="match status" value="1"/>
</dbReference>
<keyword evidence="16" id="KW-1185">Reference proteome</keyword>
<dbReference type="EMBL" id="HBET01006204">
    <property type="protein sequence ID" value="CAD8559820.1"/>
    <property type="molecule type" value="Transcribed_RNA"/>
</dbReference>
<feature type="domain" description="Tetrahydrofolate dehydrogenase/cyclohydrolase NAD(P)-binding" evidence="9">
    <location>
        <begin position="159"/>
        <end position="306"/>
    </location>
</feature>
<evidence type="ECO:0000313" key="17">
    <source>
        <dbReference type="Proteomes" id="UP000324907"/>
    </source>
</evidence>
<dbReference type="Gene3D" id="3.40.50.10860">
    <property type="entry name" value="Leucine Dehydrogenase, chain A, domain 1"/>
    <property type="match status" value="1"/>
</dbReference>
<dbReference type="PROSITE" id="PS00767">
    <property type="entry name" value="THF_DHG_CYH_2"/>
    <property type="match status" value="1"/>
</dbReference>
<evidence type="ECO:0000256" key="2">
    <source>
        <dbReference type="ARBA" id="ARBA00011738"/>
    </source>
</evidence>
<feature type="domain" description="Tetrahydrofolate dehydrogenase/cyclohydrolase catalytic" evidence="8">
    <location>
        <begin position="23"/>
        <end position="138"/>
    </location>
</feature>
<keyword evidence="5" id="KW-0521">NADP</keyword>
<evidence type="ECO:0000313" key="12">
    <source>
        <dbReference type="EMBL" id="KAA0164871.1"/>
    </source>
</evidence>
<dbReference type="InterPro" id="IPR046346">
    <property type="entry name" value="Aminoacid_DH-like_N_sf"/>
</dbReference>
<dbReference type="EMBL" id="VLTM01000015">
    <property type="protein sequence ID" value="KAA0164871.1"/>
    <property type="molecule type" value="Genomic_DNA"/>
</dbReference>
<organism evidence="12 18">
    <name type="scientific">Cafeteria roenbergensis</name>
    <name type="common">Marine flagellate</name>
    <dbReference type="NCBI Taxonomy" id="33653"/>
    <lineage>
        <taxon>Eukaryota</taxon>
        <taxon>Sar</taxon>
        <taxon>Stramenopiles</taxon>
        <taxon>Bigyra</taxon>
        <taxon>Opalozoa</taxon>
        <taxon>Bicosoecida</taxon>
        <taxon>Cafeteriaceae</taxon>
        <taxon>Cafeteria</taxon>
    </lineage>
</organism>
<dbReference type="Proteomes" id="UP000323011">
    <property type="component" value="Unassembled WGS sequence"/>
</dbReference>
<dbReference type="Gene3D" id="3.40.50.720">
    <property type="entry name" value="NAD(P)-binding Rossmann-like Domain"/>
    <property type="match status" value="1"/>
</dbReference>
<dbReference type="Proteomes" id="UP000322899">
    <property type="component" value="Unassembled WGS sequence"/>
</dbReference>
<evidence type="ECO:0000259" key="9">
    <source>
        <dbReference type="Pfam" id="PF02882"/>
    </source>
</evidence>
<dbReference type="Proteomes" id="UP000324907">
    <property type="component" value="Unassembled WGS sequence"/>
</dbReference>
<dbReference type="EMBL" id="VLTL01000035">
    <property type="protein sequence ID" value="KAA0167250.1"/>
    <property type="molecule type" value="Genomic_DNA"/>
</dbReference>
<name>A0A5A8DLY0_CAFRO</name>
<dbReference type="PANTHER" id="PTHR48099">
    <property type="entry name" value="C-1-TETRAHYDROFOLATE SYNTHASE, CYTOPLASMIC-RELATED"/>
    <property type="match status" value="1"/>
</dbReference>
<evidence type="ECO:0000313" key="18">
    <source>
        <dbReference type="Proteomes" id="UP000325113"/>
    </source>
</evidence>
<dbReference type="InterPro" id="IPR020867">
    <property type="entry name" value="THF_DH/CycHdrlase_CS"/>
</dbReference>
<evidence type="ECO:0000313" key="14">
    <source>
        <dbReference type="EMBL" id="KAA0172889.1"/>
    </source>
</evidence>
<evidence type="ECO:0000313" key="15">
    <source>
        <dbReference type="Proteomes" id="UP000322899"/>
    </source>
</evidence>
<comment type="subunit">
    <text evidence="2">Homodimer.</text>
</comment>
<dbReference type="Pfam" id="PF00763">
    <property type="entry name" value="THF_DHG_CYH"/>
    <property type="match status" value="1"/>
</dbReference>
<dbReference type="Proteomes" id="UP000325113">
    <property type="component" value="Unassembled WGS sequence"/>
</dbReference>
<dbReference type="PRINTS" id="PR00085">
    <property type="entry name" value="THFDHDRGNASE"/>
</dbReference>